<organism evidence="11 12">
    <name type="scientific">Candidatus Jeotgalibaca merdavium</name>
    <dbReference type="NCBI Taxonomy" id="2838627"/>
    <lineage>
        <taxon>Bacteria</taxon>
        <taxon>Bacillati</taxon>
        <taxon>Bacillota</taxon>
        <taxon>Bacilli</taxon>
        <taxon>Lactobacillales</taxon>
        <taxon>Carnobacteriaceae</taxon>
        <taxon>Jeotgalibaca</taxon>
    </lineage>
</organism>
<evidence type="ECO:0000256" key="3">
    <source>
        <dbReference type="ARBA" id="ARBA00022448"/>
    </source>
</evidence>
<dbReference type="SUPFAM" id="SSF81345">
    <property type="entry name" value="ABC transporter involved in vitamin B12 uptake, BtuC"/>
    <property type="match status" value="1"/>
</dbReference>
<dbReference type="PANTHER" id="PTHR30477:SF3">
    <property type="entry name" value="METAL TRANSPORT SYSTEM MEMBRANE PROTEIN CT_069-RELATED"/>
    <property type="match status" value="1"/>
</dbReference>
<evidence type="ECO:0000256" key="1">
    <source>
        <dbReference type="ARBA" id="ARBA00004651"/>
    </source>
</evidence>
<dbReference type="Gene3D" id="1.10.3470.10">
    <property type="entry name" value="ABC transporter involved in vitamin B12 uptake, BtuC"/>
    <property type="match status" value="1"/>
</dbReference>
<keyword evidence="7 10" id="KW-0472">Membrane</keyword>
<keyword evidence="3 9" id="KW-0813">Transport</keyword>
<dbReference type="Proteomes" id="UP000886856">
    <property type="component" value="Unassembled WGS sequence"/>
</dbReference>
<comment type="subcellular location">
    <subcellularLocation>
        <location evidence="1 9">Cell membrane</location>
        <topology evidence="1 9">Multi-pass membrane protein</topology>
    </subcellularLocation>
</comment>
<dbReference type="GO" id="GO:0055085">
    <property type="term" value="P:transmembrane transport"/>
    <property type="evidence" value="ECO:0007669"/>
    <property type="project" value="InterPro"/>
</dbReference>
<evidence type="ECO:0000256" key="4">
    <source>
        <dbReference type="ARBA" id="ARBA00022475"/>
    </source>
</evidence>
<protein>
    <recommendedName>
        <fullName evidence="8">Manganese import system permease protein ScaB</fullName>
    </recommendedName>
</protein>
<dbReference type="EMBL" id="DWYW01000234">
    <property type="protein sequence ID" value="HJA91165.1"/>
    <property type="molecule type" value="Genomic_DNA"/>
</dbReference>
<accession>A0A9D2I2K7</accession>
<comment type="caution">
    <text evidence="11">The sequence shown here is derived from an EMBL/GenBank/DDBJ whole genome shotgun (WGS) entry which is preliminary data.</text>
</comment>
<feature type="transmembrane region" description="Helical" evidence="10">
    <location>
        <begin position="228"/>
        <end position="252"/>
    </location>
</feature>
<dbReference type="GO" id="GO:0043190">
    <property type="term" value="C:ATP-binding cassette (ABC) transporter complex"/>
    <property type="evidence" value="ECO:0007669"/>
    <property type="project" value="InterPro"/>
</dbReference>
<dbReference type="InterPro" id="IPR001626">
    <property type="entry name" value="ABC_TroCD"/>
</dbReference>
<feature type="transmembrane region" description="Helical" evidence="10">
    <location>
        <begin position="99"/>
        <end position="118"/>
    </location>
</feature>
<dbReference type="PANTHER" id="PTHR30477">
    <property type="entry name" value="ABC-TRANSPORTER METAL-BINDING PROTEIN"/>
    <property type="match status" value="1"/>
</dbReference>
<feature type="transmembrane region" description="Helical" evidence="10">
    <location>
        <begin position="145"/>
        <end position="163"/>
    </location>
</feature>
<feature type="transmembrane region" description="Helical" evidence="10">
    <location>
        <begin position="258"/>
        <end position="277"/>
    </location>
</feature>
<dbReference type="Pfam" id="PF00950">
    <property type="entry name" value="ABC-3"/>
    <property type="match status" value="1"/>
</dbReference>
<dbReference type="AlphaFoldDB" id="A0A9D2I2K7"/>
<comment type="similarity">
    <text evidence="2 9">Belongs to the ABC-3 integral membrane protein family.</text>
</comment>
<dbReference type="InterPro" id="IPR037294">
    <property type="entry name" value="ABC_BtuC-like"/>
</dbReference>
<reference evidence="11" key="2">
    <citation type="submission" date="2021-04" db="EMBL/GenBank/DDBJ databases">
        <authorList>
            <person name="Gilroy R."/>
        </authorList>
    </citation>
    <scope>NUCLEOTIDE SEQUENCE</scope>
    <source>
        <strain evidence="11">CHK171-505</strain>
    </source>
</reference>
<gene>
    <name evidence="11" type="ORF">H9948_10295</name>
</gene>
<proteinExistence type="inferred from homology"/>
<feature type="transmembrane region" description="Helical" evidence="10">
    <location>
        <begin position="168"/>
        <end position="186"/>
    </location>
</feature>
<evidence type="ECO:0000256" key="2">
    <source>
        <dbReference type="ARBA" id="ARBA00008034"/>
    </source>
</evidence>
<keyword evidence="4" id="KW-1003">Cell membrane</keyword>
<feature type="transmembrane region" description="Helical" evidence="10">
    <location>
        <begin position="12"/>
        <end position="35"/>
    </location>
</feature>
<keyword evidence="6 10" id="KW-1133">Transmembrane helix</keyword>
<evidence type="ECO:0000256" key="6">
    <source>
        <dbReference type="ARBA" id="ARBA00022989"/>
    </source>
</evidence>
<dbReference type="GO" id="GO:0071281">
    <property type="term" value="P:cellular response to iron ion"/>
    <property type="evidence" value="ECO:0007669"/>
    <property type="project" value="UniProtKB-ARBA"/>
</dbReference>
<dbReference type="GO" id="GO:0010043">
    <property type="term" value="P:response to zinc ion"/>
    <property type="evidence" value="ECO:0007669"/>
    <property type="project" value="TreeGrafter"/>
</dbReference>
<evidence type="ECO:0000313" key="12">
    <source>
        <dbReference type="Proteomes" id="UP000886856"/>
    </source>
</evidence>
<evidence type="ECO:0000256" key="7">
    <source>
        <dbReference type="ARBA" id="ARBA00023136"/>
    </source>
</evidence>
<dbReference type="CDD" id="cd06550">
    <property type="entry name" value="TM_ABC_iron-siderophores_like"/>
    <property type="match status" value="1"/>
</dbReference>
<name>A0A9D2I2K7_9LACT</name>
<feature type="transmembrane region" description="Helical" evidence="10">
    <location>
        <begin position="192"/>
        <end position="216"/>
    </location>
</feature>
<evidence type="ECO:0000256" key="5">
    <source>
        <dbReference type="ARBA" id="ARBA00022692"/>
    </source>
</evidence>
<keyword evidence="5 9" id="KW-0812">Transmembrane</keyword>
<sequence length="311" mass="33039">MIQSLSDLFLDHTFQVVALGTAFLGLLSGVVGTLATLKQESLLGDVLSHSALPGIGIAFILLSKKNLIVMLIGAALAGGLATVLINWMKKKSIIKGDSAMSLILSSFFGLGLVLMTYIQRQPNGHQAGLENFIYGQASAMLMRDIKLSVVIASIFLIILVLFWKEIKVFIFDPTFAHTMGFSAVFLNGLVSLMIVVTIVIGLESVGVVLMSSLLIAPPIAARQWSDRMGVVAVLAGIFGFLSGLIGSFISSIGARIPTGPTIVLVASLFVLVSLLVAPKRGLLARFFNQRKQKNKLLEAAKALENGEGGAI</sequence>
<feature type="transmembrane region" description="Helical" evidence="10">
    <location>
        <begin position="42"/>
        <end position="62"/>
    </location>
</feature>
<feature type="transmembrane region" description="Helical" evidence="10">
    <location>
        <begin position="68"/>
        <end position="87"/>
    </location>
</feature>
<evidence type="ECO:0000256" key="10">
    <source>
        <dbReference type="SAM" id="Phobius"/>
    </source>
</evidence>
<evidence type="ECO:0000256" key="9">
    <source>
        <dbReference type="RuleBase" id="RU003943"/>
    </source>
</evidence>
<evidence type="ECO:0000313" key="11">
    <source>
        <dbReference type="EMBL" id="HJA91165.1"/>
    </source>
</evidence>
<dbReference type="FunFam" id="1.10.3470.10:FF:000003">
    <property type="entry name" value="Iron ABC transporter permease SitD"/>
    <property type="match status" value="1"/>
</dbReference>
<evidence type="ECO:0000256" key="8">
    <source>
        <dbReference type="ARBA" id="ARBA00072924"/>
    </source>
</evidence>
<reference evidence="11" key="1">
    <citation type="journal article" date="2021" name="PeerJ">
        <title>Extensive microbial diversity within the chicken gut microbiome revealed by metagenomics and culture.</title>
        <authorList>
            <person name="Gilroy R."/>
            <person name="Ravi A."/>
            <person name="Getino M."/>
            <person name="Pursley I."/>
            <person name="Horton D.L."/>
            <person name="Alikhan N.F."/>
            <person name="Baker D."/>
            <person name="Gharbi K."/>
            <person name="Hall N."/>
            <person name="Watson M."/>
            <person name="Adriaenssens E.M."/>
            <person name="Foster-Nyarko E."/>
            <person name="Jarju S."/>
            <person name="Secka A."/>
            <person name="Antonio M."/>
            <person name="Oren A."/>
            <person name="Chaudhuri R.R."/>
            <person name="La Ragione R."/>
            <person name="Hildebrand F."/>
            <person name="Pallen M.J."/>
        </authorList>
    </citation>
    <scope>NUCLEOTIDE SEQUENCE</scope>
    <source>
        <strain evidence="11">CHK171-505</strain>
    </source>
</reference>